<evidence type="ECO:0000313" key="13">
    <source>
        <dbReference type="EMBL" id="CAD9323286.1"/>
    </source>
</evidence>
<feature type="region of interest" description="Disordered" evidence="11">
    <location>
        <begin position="754"/>
        <end position="806"/>
    </location>
</feature>
<comment type="catalytic activity">
    <reaction evidence="9">
        <text>O-phospho-L-seryl-[protein] + H2O = L-seryl-[protein] + phosphate</text>
        <dbReference type="Rhea" id="RHEA:20629"/>
        <dbReference type="Rhea" id="RHEA-COMP:9863"/>
        <dbReference type="Rhea" id="RHEA-COMP:11604"/>
        <dbReference type="ChEBI" id="CHEBI:15377"/>
        <dbReference type="ChEBI" id="CHEBI:29999"/>
        <dbReference type="ChEBI" id="CHEBI:43474"/>
        <dbReference type="ChEBI" id="CHEBI:83421"/>
        <dbReference type="EC" id="3.1.3.16"/>
    </reaction>
</comment>
<feature type="domain" description="PPM-type phosphatase" evidence="12">
    <location>
        <begin position="937"/>
        <end position="1367"/>
    </location>
</feature>
<evidence type="ECO:0000256" key="7">
    <source>
        <dbReference type="ARBA" id="ARBA00022912"/>
    </source>
</evidence>
<comment type="similarity">
    <text evidence="2">Belongs to the PP2C family.</text>
</comment>
<dbReference type="CDD" id="cd00143">
    <property type="entry name" value="PP2Cc"/>
    <property type="match status" value="1"/>
</dbReference>
<keyword evidence="7" id="KW-0904">Protein phosphatase</keyword>
<reference evidence="13" key="1">
    <citation type="submission" date="2021-01" db="EMBL/GenBank/DDBJ databases">
        <authorList>
            <person name="Corre E."/>
            <person name="Pelletier E."/>
            <person name="Niang G."/>
            <person name="Scheremetjew M."/>
            <person name="Finn R."/>
            <person name="Kale V."/>
            <person name="Holt S."/>
            <person name="Cochrane G."/>
            <person name="Meng A."/>
            <person name="Brown T."/>
            <person name="Cohen L."/>
        </authorList>
    </citation>
    <scope>NUCLEOTIDE SEQUENCE</scope>
    <source>
        <strain evidence="13">Pop2</strain>
    </source>
</reference>
<evidence type="ECO:0000256" key="1">
    <source>
        <dbReference type="ARBA" id="ARBA00001936"/>
    </source>
</evidence>
<feature type="compositionally biased region" description="Polar residues" evidence="11">
    <location>
        <begin position="851"/>
        <end position="869"/>
    </location>
</feature>
<dbReference type="Pfam" id="PF00481">
    <property type="entry name" value="PP2C"/>
    <property type="match status" value="2"/>
</dbReference>
<evidence type="ECO:0000256" key="6">
    <source>
        <dbReference type="ARBA" id="ARBA00022842"/>
    </source>
</evidence>
<dbReference type="InterPro" id="IPR001932">
    <property type="entry name" value="PPM-type_phosphatase-like_dom"/>
</dbReference>
<dbReference type="Gene3D" id="3.60.40.10">
    <property type="entry name" value="PPM-type phosphatase domain"/>
    <property type="match status" value="1"/>
</dbReference>
<sequence>MMLYTTSLKDAPPPTASSTTSTSSQIGIAKRRKSGSLIESGDDTSSNLKTGLLTESLRNYSSDGLLSKSLGDHGRGAWMERCSSEVSSIRHSGYLLKRSNHPFRSISPAFPPPAHASAPGSPLVTTARAMDIGNGANSIDVEHLAMGEQQQQQHIMAHHASDSSSSSTIRKIRNVFPSTRILHRPEVSTYGELEEKHVDNTLDLAAGFFGLDIDEAPVDDLQQQQQQHLTNETADLYASGENNNGMAQYDAFSPLEFVPSNNNQFYPESPSNHLQTSITTSRSVPISMAGATATPGGPLGTGGSATTMDYIPSFTSSAPYPINPSSPGPIGPNLRAPPRRQDSAPASSQSGQSEHGSTPRFNNRNHPADFIDPTDGHIWRAKYCVLEDGVLYFYRNATDGDSLEARREREQGSFFPHVNSDHHLNELYDVDAGMDELGKSPMPRHSNAMLSPHHREKNESFCHDMNVIWEKRVALDCVGAVRSAEQEYGGCSLELLAIGYEEQNPNQRDETDGTSSSGSSTPSDAPETSTHSNRLILRAGSTEEMNEWLFEFHRSLASFMRQIMNSVGSPGIVYPIINVPAAIKGAPHLPGLVSDQSVGSWSRGKHAGGRDSPSMPGNSSLSHGHGRNGLHRRLLRAHRHHTHAKDKIQPTSSASTPGRVSPVFLQKGVTMNRSSGDLQIPLYQQESDRITLKAREPRGKNKTETKDEENKIFSIAPVVLPCPKNLGDNAAIQREESTATTSTATTQAITVASSSLELESPPKAMPISSGKYIPPHLRNKQKSGGGKYVPPHLRNKGGSNGKSALNTSNLSKKLETLSSALQEVADEAPASVFEISLDDAIESQMKKFSSRTDTTGDFEAQGNQKSAVSSKIEPEKTDPHFKLGGCADPTLSVASILDPIYRSRKASKVGKVHSVPYGNFGGDCSTRLETKYDVRWEVGAVSECGIRESNEDAYLISNDLYGAFAASEISSQEISSSFEKDHMKESSHSEQHIRKGRKDQGLFAIFDGHCGNQAARFAAEKFPSFLFDEITRISNDDPSFSFTAEEHAKSVLVSAMARLDDEFCRFCAVDGRDWESGATALISIISDGFVAIANLGDCKGVMCSSISSLQNDGSHSQFSEEDGWQLLDDQEDHEEYSDKKWDRATGGDIESTEIQCYWKEVTESHSPSRDDERQRIEDAQGWITNETEIPIGQLQRMDFADKDVVEILKRCFSDRMNEKEHHAEPGRIIQISRICGELAVSRALGDRDFKAAYNRAEDSGTESVVRWEGPCFLPYPENHDRFFKGDLVSSTAEIQVECIGRKGAFDEFLLLACDGLWDVMDADDAVRVTRGLLFEKKWSAKEAAARLAELAIHLGSSDNITVIVISFSSVK</sequence>
<name>A0A7S2E9V6_9STRA</name>
<keyword evidence="8" id="KW-0464">Manganese</keyword>
<feature type="compositionally biased region" description="Pro residues" evidence="11">
    <location>
        <begin position="321"/>
        <end position="330"/>
    </location>
</feature>
<evidence type="ECO:0000256" key="4">
    <source>
        <dbReference type="ARBA" id="ARBA00022723"/>
    </source>
</evidence>
<evidence type="ECO:0000256" key="9">
    <source>
        <dbReference type="ARBA" id="ARBA00047761"/>
    </source>
</evidence>
<keyword evidence="5" id="KW-0378">Hydrolase</keyword>
<feature type="region of interest" description="Disordered" evidence="11">
    <location>
        <begin position="851"/>
        <end position="874"/>
    </location>
</feature>
<dbReference type="PANTHER" id="PTHR13832:SF803">
    <property type="entry name" value="PROTEIN PHOSPHATASE 1G"/>
    <property type="match status" value="1"/>
</dbReference>
<dbReference type="EC" id="3.1.3.16" evidence="3"/>
<feature type="compositionally biased region" description="Basic residues" evidence="11">
    <location>
        <begin position="624"/>
        <end position="644"/>
    </location>
</feature>
<keyword evidence="4" id="KW-0479">Metal-binding</keyword>
<comment type="cofactor">
    <cofactor evidence="1">
        <name>Mn(2+)</name>
        <dbReference type="ChEBI" id="CHEBI:29035"/>
    </cofactor>
</comment>
<dbReference type="InterPro" id="IPR015655">
    <property type="entry name" value="PP2C"/>
</dbReference>
<dbReference type="GO" id="GO:0004722">
    <property type="term" value="F:protein serine/threonine phosphatase activity"/>
    <property type="evidence" value="ECO:0007669"/>
    <property type="project" value="UniProtKB-EC"/>
</dbReference>
<feature type="region of interest" description="Disordered" evidence="11">
    <location>
        <begin position="596"/>
        <end position="659"/>
    </location>
</feature>
<evidence type="ECO:0000259" key="12">
    <source>
        <dbReference type="PROSITE" id="PS51746"/>
    </source>
</evidence>
<accession>A0A7S2E9V6</accession>
<evidence type="ECO:0000256" key="10">
    <source>
        <dbReference type="ARBA" id="ARBA00048336"/>
    </source>
</evidence>
<evidence type="ECO:0000256" key="3">
    <source>
        <dbReference type="ARBA" id="ARBA00013081"/>
    </source>
</evidence>
<dbReference type="InterPro" id="IPR036457">
    <property type="entry name" value="PPM-type-like_dom_sf"/>
</dbReference>
<protein>
    <recommendedName>
        <fullName evidence="3">protein-serine/threonine phosphatase</fullName>
        <ecNumber evidence="3">3.1.3.16</ecNumber>
    </recommendedName>
</protein>
<gene>
    <name evidence="13" type="ORF">DBRI1063_LOCUS7460</name>
</gene>
<dbReference type="SUPFAM" id="SSF81606">
    <property type="entry name" value="PP2C-like"/>
    <property type="match status" value="1"/>
</dbReference>
<dbReference type="SMART" id="SM00332">
    <property type="entry name" value="PP2Cc"/>
    <property type="match status" value="1"/>
</dbReference>
<dbReference type="PROSITE" id="PS51746">
    <property type="entry name" value="PPM_2"/>
    <property type="match status" value="1"/>
</dbReference>
<evidence type="ECO:0000256" key="8">
    <source>
        <dbReference type="ARBA" id="ARBA00023211"/>
    </source>
</evidence>
<feature type="region of interest" description="Disordered" evidence="11">
    <location>
        <begin position="288"/>
        <end position="372"/>
    </location>
</feature>
<proteinExistence type="inferred from homology"/>
<evidence type="ECO:0000256" key="2">
    <source>
        <dbReference type="ARBA" id="ARBA00006702"/>
    </source>
</evidence>
<keyword evidence="6" id="KW-0460">Magnesium</keyword>
<evidence type="ECO:0000256" key="5">
    <source>
        <dbReference type="ARBA" id="ARBA00022801"/>
    </source>
</evidence>
<evidence type="ECO:0000256" key="11">
    <source>
        <dbReference type="SAM" id="MobiDB-lite"/>
    </source>
</evidence>
<dbReference type="PANTHER" id="PTHR13832">
    <property type="entry name" value="PROTEIN PHOSPHATASE 2C"/>
    <property type="match status" value="1"/>
</dbReference>
<feature type="compositionally biased region" description="Low complexity" evidence="11">
    <location>
        <begin position="513"/>
        <end position="524"/>
    </location>
</feature>
<organism evidence="13">
    <name type="scientific">Ditylum brightwellii</name>
    <dbReference type="NCBI Taxonomy" id="49249"/>
    <lineage>
        <taxon>Eukaryota</taxon>
        <taxon>Sar</taxon>
        <taxon>Stramenopiles</taxon>
        <taxon>Ochrophyta</taxon>
        <taxon>Bacillariophyta</taxon>
        <taxon>Mediophyceae</taxon>
        <taxon>Lithodesmiophycidae</taxon>
        <taxon>Lithodesmiales</taxon>
        <taxon>Lithodesmiaceae</taxon>
        <taxon>Ditylum</taxon>
    </lineage>
</organism>
<feature type="compositionally biased region" description="Polar residues" evidence="11">
    <location>
        <begin position="344"/>
        <end position="365"/>
    </location>
</feature>
<comment type="catalytic activity">
    <reaction evidence="10">
        <text>O-phospho-L-threonyl-[protein] + H2O = L-threonyl-[protein] + phosphate</text>
        <dbReference type="Rhea" id="RHEA:47004"/>
        <dbReference type="Rhea" id="RHEA-COMP:11060"/>
        <dbReference type="Rhea" id="RHEA-COMP:11605"/>
        <dbReference type="ChEBI" id="CHEBI:15377"/>
        <dbReference type="ChEBI" id="CHEBI:30013"/>
        <dbReference type="ChEBI" id="CHEBI:43474"/>
        <dbReference type="ChEBI" id="CHEBI:61977"/>
        <dbReference type="EC" id="3.1.3.16"/>
    </reaction>
</comment>
<dbReference type="GO" id="GO:0046872">
    <property type="term" value="F:metal ion binding"/>
    <property type="evidence" value="ECO:0007669"/>
    <property type="project" value="UniProtKB-KW"/>
</dbReference>
<feature type="region of interest" description="Disordered" evidence="11">
    <location>
        <begin position="1"/>
        <end position="49"/>
    </location>
</feature>
<feature type="compositionally biased region" description="Polar residues" evidence="11">
    <location>
        <begin position="649"/>
        <end position="658"/>
    </location>
</feature>
<feature type="region of interest" description="Disordered" evidence="11">
    <location>
        <begin position="505"/>
        <end position="533"/>
    </location>
</feature>
<dbReference type="EMBL" id="HBGN01011704">
    <property type="protein sequence ID" value="CAD9323286.1"/>
    <property type="molecule type" value="Transcribed_RNA"/>
</dbReference>